<reference evidence="1" key="1">
    <citation type="submission" date="2023-05" db="EMBL/GenBank/DDBJ databases">
        <authorList>
            <consortium name="ELIXIR-Norway"/>
        </authorList>
    </citation>
    <scope>NUCLEOTIDE SEQUENCE</scope>
</reference>
<proteinExistence type="predicted"/>
<evidence type="ECO:0000313" key="1">
    <source>
        <dbReference type="EMBL" id="CAN0549475.1"/>
    </source>
</evidence>
<protein>
    <submittedName>
        <fullName evidence="1">Uncharacterized protein</fullName>
    </submittedName>
</protein>
<accession>A0AC60A374</accession>
<sequence>MQVRLKKLGPSLPPVMLKDIRNKEPARMEEEMELEKSEKERGQRNRCLKIPLHNLEVTHCQLTESDLILLFQYLNIRQLKCLNLSVNALTKFSPGIIQVLLEKVAATLQKLHLEQCGVMDPQLEAIPPAVSLCSDLRAFSLCGNLLSMAILEKVLNHMAGLTFLRKSFILPLGSVPALVEPFT</sequence>
<gene>
    <name evidence="1" type="ORF">MRATA1EN22A_LOCUS25973</name>
</gene>
<organism evidence="1 2">
    <name type="scientific">Rangifer tarandus platyrhynchus</name>
    <name type="common">Svalbard reindeer</name>
    <dbReference type="NCBI Taxonomy" id="3082113"/>
    <lineage>
        <taxon>Eukaryota</taxon>
        <taxon>Metazoa</taxon>
        <taxon>Chordata</taxon>
        <taxon>Craniata</taxon>
        <taxon>Vertebrata</taxon>
        <taxon>Euteleostomi</taxon>
        <taxon>Mammalia</taxon>
        <taxon>Eutheria</taxon>
        <taxon>Laurasiatheria</taxon>
        <taxon>Artiodactyla</taxon>
        <taxon>Ruminantia</taxon>
        <taxon>Pecora</taxon>
        <taxon>Cervidae</taxon>
        <taxon>Odocoileinae</taxon>
        <taxon>Rangifer</taxon>
    </lineage>
</organism>
<dbReference type="EMBL" id="OX596091">
    <property type="protein sequence ID" value="CAN0549475.1"/>
    <property type="molecule type" value="Genomic_DNA"/>
</dbReference>
<dbReference type="Proteomes" id="UP001162501">
    <property type="component" value="Chromosome 7"/>
</dbReference>
<reference evidence="1" key="2">
    <citation type="submission" date="2025-03" db="EMBL/GenBank/DDBJ databases">
        <authorList>
            <consortium name="ELIXIR-Norway"/>
            <consortium name="Elixir Norway"/>
        </authorList>
    </citation>
    <scope>NUCLEOTIDE SEQUENCE</scope>
</reference>
<evidence type="ECO:0000313" key="2">
    <source>
        <dbReference type="Proteomes" id="UP001162501"/>
    </source>
</evidence>
<name>A0AC60A374_RANTA</name>